<sequence>MKSSFLVAGTTICFLLMSVQSLASTKELESATYKVIPFGGDPYVSLDVRKAYANALLAYWIEFDSRVPRLSPAENEWIRQEMGAQGERLTRALSTREYALFSLSRDVDSCVSSLNRLNAVYADAAQAQAEMFVWLGPVKCYTNMDAMMTNLQRAELSDGSFDGTFYAVGSTLILHNLLDKVIPSAMADTMGWSISPN</sequence>
<evidence type="ECO:0000313" key="2">
    <source>
        <dbReference type="EMBL" id="AMY68476.1"/>
    </source>
</evidence>
<keyword evidence="1" id="KW-0732">Signal</keyword>
<dbReference type="KEGG" id="daa:AKL17_1220"/>
<name>A0A159Z0N0_9RHOB</name>
<dbReference type="RefSeq" id="WP_166507027.1">
    <property type="nucleotide sequence ID" value="NZ_CP012661.1"/>
</dbReference>
<dbReference type="AlphaFoldDB" id="A0A159Z0N0"/>
<protein>
    <submittedName>
        <fullName evidence="2">Uncharacterized protein</fullName>
    </submittedName>
</protein>
<evidence type="ECO:0000313" key="3">
    <source>
        <dbReference type="Proteomes" id="UP000076128"/>
    </source>
</evidence>
<evidence type="ECO:0000256" key="1">
    <source>
        <dbReference type="SAM" id="SignalP"/>
    </source>
</evidence>
<dbReference type="STRING" id="1335048.AKL17_1220"/>
<feature type="signal peptide" evidence="1">
    <location>
        <begin position="1"/>
        <end position="23"/>
    </location>
</feature>
<dbReference type="EMBL" id="CP012661">
    <property type="protein sequence ID" value="AMY68476.1"/>
    <property type="molecule type" value="Genomic_DNA"/>
</dbReference>
<organism evidence="2 3">
    <name type="scientific">Frigidibacter mobilis</name>
    <dbReference type="NCBI Taxonomy" id="1335048"/>
    <lineage>
        <taxon>Bacteria</taxon>
        <taxon>Pseudomonadati</taxon>
        <taxon>Pseudomonadota</taxon>
        <taxon>Alphaproteobacteria</taxon>
        <taxon>Rhodobacterales</taxon>
        <taxon>Paracoccaceae</taxon>
        <taxon>Frigidibacter</taxon>
    </lineage>
</organism>
<reference evidence="2 3" key="1">
    <citation type="submission" date="2015-09" db="EMBL/GenBank/DDBJ databases">
        <title>Complete genome sequence of Defluviimonas alba cai42t isolated from an oilfield in Xinjiang.</title>
        <authorList>
            <person name="Geng S."/>
            <person name="Pan X."/>
            <person name="Wu X."/>
        </authorList>
    </citation>
    <scope>NUCLEOTIDE SEQUENCE [LARGE SCALE GENOMIC DNA]</scope>
    <source>
        <strain evidence="3">cai42</strain>
    </source>
</reference>
<keyword evidence="3" id="KW-1185">Reference proteome</keyword>
<accession>A0A159Z0N0</accession>
<dbReference type="Proteomes" id="UP000076128">
    <property type="component" value="Chromosome"/>
</dbReference>
<proteinExistence type="predicted"/>
<gene>
    <name evidence="2" type="ORF">AKL17_1220</name>
</gene>
<feature type="chain" id="PRO_5007811956" evidence="1">
    <location>
        <begin position="24"/>
        <end position="197"/>
    </location>
</feature>